<evidence type="ECO:0000256" key="4">
    <source>
        <dbReference type="RuleBase" id="RU004432"/>
    </source>
</evidence>
<organism evidence="7 8">
    <name type="scientific">Neobacillus kokaensis</name>
    <dbReference type="NCBI Taxonomy" id="2759023"/>
    <lineage>
        <taxon>Bacteria</taxon>
        <taxon>Bacillati</taxon>
        <taxon>Bacillota</taxon>
        <taxon>Bacilli</taxon>
        <taxon>Bacillales</taxon>
        <taxon>Bacillaceae</taxon>
        <taxon>Neobacillus</taxon>
    </lineage>
</organism>
<keyword evidence="3 4" id="KW-0143">Chaperone</keyword>
<dbReference type="InterPro" id="IPR041546">
    <property type="entry name" value="ClpA/ClpB_AAA_lid"/>
</dbReference>
<keyword evidence="2 4" id="KW-0067">ATP-binding</keyword>
<dbReference type="Gene3D" id="4.10.860.10">
    <property type="entry name" value="UVR domain"/>
    <property type="match status" value="1"/>
</dbReference>
<dbReference type="GO" id="GO:0005524">
    <property type="term" value="F:ATP binding"/>
    <property type="evidence" value="ECO:0007669"/>
    <property type="project" value="UniProtKB-KW"/>
</dbReference>
<reference evidence="7 8" key="1">
    <citation type="journal article" date="2022" name="Int. J. Syst. Evol. Microbiol.">
        <title>Neobacillus kokaensis sp. nov., isolated from soil.</title>
        <authorList>
            <person name="Yuki K."/>
            <person name="Matsubara H."/>
            <person name="Yamaguchi S."/>
        </authorList>
    </citation>
    <scope>NUCLEOTIDE SEQUENCE [LARGE SCALE GENOMIC DNA]</scope>
    <source>
        <strain evidence="7 8">LOB 377</strain>
    </source>
</reference>
<dbReference type="Gene3D" id="3.40.50.300">
    <property type="entry name" value="P-loop containing nucleotide triphosphate hydrolases"/>
    <property type="match status" value="2"/>
</dbReference>
<dbReference type="CDD" id="cd19499">
    <property type="entry name" value="RecA-like_ClpB_Hsp104-like"/>
    <property type="match status" value="1"/>
</dbReference>
<dbReference type="SMART" id="SM00382">
    <property type="entry name" value="AAA"/>
    <property type="match status" value="2"/>
</dbReference>
<dbReference type="Pfam" id="PF10431">
    <property type="entry name" value="ClpB_D2-small"/>
    <property type="match status" value="1"/>
</dbReference>
<dbReference type="CDD" id="cd00009">
    <property type="entry name" value="AAA"/>
    <property type="match status" value="1"/>
</dbReference>
<dbReference type="PANTHER" id="PTHR11638">
    <property type="entry name" value="ATP-DEPENDENT CLP PROTEASE"/>
    <property type="match status" value="1"/>
</dbReference>
<dbReference type="EMBL" id="BNDS01000007">
    <property type="protein sequence ID" value="GHH98395.1"/>
    <property type="molecule type" value="Genomic_DNA"/>
</dbReference>
<keyword evidence="1 4" id="KW-0547">Nucleotide-binding</keyword>
<evidence type="ECO:0000256" key="3">
    <source>
        <dbReference type="ARBA" id="ARBA00023186"/>
    </source>
</evidence>
<dbReference type="PROSITE" id="PS00870">
    <property type="entry name" value="CLPAB_1"/>
    <property type="match status" value="1"/>
</dbReference>
<evidence type="ECO:0000313" key="8">
    <source>
        <dbReference type="Proteomes" id="UP000637074"/>
    </source>
</evidence>
<evidence type="ECO:0000313" key="7">
    <source>
        <dbReference type="EMBL" id="GHH98395.1"/>
    </source>
</evidence>
<dbReference type="PROSITE" id="PS00871">
    <property type="entry name" value="CLPAB_2"/>
    <property type="match status" value="1"/>
</dbReference>
<dbReference type="PANTHER" id="PTHR11638:SF175">
    <property type="entry name" value="ATP-DEPENDENT CLP PROTEASE, ATP-BINDING SUBUNIT CLPC"/>
    <property type="match status" value="1"/>
</dbReference>
<dbReference type="InterPro" id="IPR001270">
    <property type="entry name" value="ClpA/B"/>
</dbReference>
<dbReference type="Pfam" id="PF00004">
    <property type="entry name" value="AAA"/>
    <property type="match status" value="1"/>
</dbReference>
<proteinExistence type="inferred from homology"/>
<feature type="coiled-coil region" evidence="5">
    <location>
        <begin position="335"/>
        <end position="374"/>
    </location>
</feature>
<dbReference type="InterPro" id="IPR003593">
    <property type="entry name" value="AAA+_ATPase"/>
</dbReference>
<accession>A0ABQ3N7B0</accession>
<dbReference type="PROSITE" id="PS50151">
    <property type="entry name" value="UVR"/>
    <property type="match status" value="1"/>
</dbReference>
<dbReference type="InterPro" id="IPR001943">
    <property type="entry name" value="UVR_dom"/>
</dbReference>
<comment type="caution">
    <text evidence="7">The sequence shown here is derived from an EMBL/GenBank/DDBJ whole genome shotgun (WGS) entry which is preliminary data.</text>
</comment>
<keyword evidence="8" id="KW-1185">Reference proteome</keyword>
<keyword evidence="5" id="KW-0175">Coiled coil</keyword>
<evidence type="ECO:0000256" key="5">
    <source>
        <dbReference type="SAM" id="Coils"/>
    </source>
</evidence>
<evidence type="ECO:0000256" key="2">
    <source>
        <dbReference type="ARBA" id="ARBA00022840"/>
    </source>
</evidence>
<evidence type="ECO:0000256" key="1">
    <source>
        <dbReference type="ARBA" id="ARBA00022741"/>
    </source>
</evidence>
<comment type="similarity">
    <text evidence="4">Belongs to the ClpA/ClpB family.</text>
</comment>
<sequence>MLCQKCNQKQANIQLTMNLNGQRIDMKLCNECYRREKQALNTGLGMKMDSFQSFPFENFFHIAKGQNMNNQFSAESEKIVPQNGGGFIDQFGHNLTNAAKAGLIDPVIGRDEEVKRVIEILNRRNKNNPVLIGEPGVGKTAIAEGLALKITEGDVPAKLKNKEIYLLDVASLVSNTGIRGQFEERMKQLITELKERKNIILFIDEIHLLVGAGSAEGSMDAGNILKPALARGELQVVGATTLKEYRQIEKDAALERRFQPVQVLEPSMDAAIEILKGIQKKYEDYHEVSYTDEAIRACVTLSQRYIQDRFLPDKAIDLLDEAGSKLNLSSDYKSNDQIEGRLNEIAREKEEALKNEHYEKAAKLRDEEAKLEKKLSNDFSSDRPVVTISHIQEMIEHKTGIPVGKLQQDEQLKMKHLEENLNKKVIGQEKAVQKIAKAIRRSRAGLKAKNRPIGSFLFVGPTGVGKTELTKTLAEELFGTKDSMVRLDMSEYMEKHSVSKLIGSPPGYVGHEEAGQLTEKVRRNPYSIILLDEIEKAHPDVQHMFLQILEDGRLTDSQGRVVSFKDSVIIMTSNAGVGFKPIHVGFGAAEAVEEASILDSLGGFFKPEFLNRFDSIIEFNQLDQDHILNIVDLMINDLMETLKEQNIQLAITGEAKEKLAELGYHPAFGARPLRRVIQEQLEDKIADFILDQPDAKNLTALVENDELKVTEEVVTVN</sequence>
<dbReference type="SMART" id="SM01086">
    <property type="entry name" value="ClpB_D2-small"/>
    <property type="match status" value="1"/>
</dbReference>
<dbReference type="Proteomes" id="UP000637074">
    <property type="component" value="Unassembled WGS sequence"/>
</dbReference>
<dbReference type="SUPFAM" id="SSF52540">
    <property type="entry name" value="P-loop containing nucleoside triphosphate hydrolases"/>
    <property type="match status" value="2"/>
</dbReference>
<dbReference type="InterPro" id="IPR018368">
    <property type="entry name" value="ClpA/B_CS1"/>
</dbReference>
<dbReference type="InterPro" id="IPR003959">
    <property type="entry name" value="ATPase_AAA_core"/>
</dbReference>
<dbReference type="InterPro" id="IPR019489">
    <property type="entry name" value="Clp_ATPase_C"/>
</dbReference>
<dbReference type="InterPro" id="IPR028299">
    <property type="entry name" value="ClpA/B_CS2"/>
</dbReference>
<dbReference type="RefSeq" id="WP_191272213.1">
    <property type="nucleotide sequence ID" value="NZ_BNDS01000007.1"/>
</dbReference>
<dbReference type="GO" id="GO:0006508">
    <property type="term" value="P:proteolysis"/>
    <property type="evidence" value="ECO:0007669"/>
    <property type="project" value="UniProtKB-KW"/>
</dbReference>
<evidence type="ECO:0000259" key="6">
    <source>
        <dbReference type="PROSITE" id="PS50151"/>
    </source>
</evidence>
<keyword evidence="7" id="KW-0378">Hydrolase</keyword>
<keyword evidence="7" id="KW-0645">Protease</keyword>
<dbReference type="GO" id="GO:0008233">
    <property type="term" value="F:peptidase activity"/>
    <property type="evidence" value="ECO:0007669"/>
    <property type="project" value="UniProtKB-KW"/>
</dbReference>
<dbReference type="Pfam" id="PF17871">
    <property type="entry name" value="AAA_lid_9"/>
    <property type="match status" value="1"/>
</dbReference>
<gene>
    <name evidence="7" type="primary">clpE</name>
    <name evidence="7" type="ORF">AM1BK_19380</name>
</gene>
<name>A0ABQ3N7B0_9BACI</name>
<dbReference type="InterPro" id="IPR027417">
    <property type="entry name" value="P-loop_NTPase"/>
</dbReference>
<dbReference type="Pfam" id="PF07724">
    <property type="entry name" value="AAA_2"/>
    <property type="match status" value="1"/>
</dbReference>
<dbReference type="PRINTS" id="PR00300">
    <property type="entry name" value="CLPPROTEASEA"/>
</dbReference>
<dbReference type="InterPro" id="IPR050130">
    <property type="entry name" value="ClpA_ClpB"/>
</dbReference>
<feature type="domain" description="UVR" evidence="6">
    <location>
        <begin position="339"/>
        <end position="374"/>
    </location>
</feature>
<protein>
    <submittedName>
        <fullName evidence="7">ATP-dependent Clp protease ATP-binding subunit ClpE</fullName>
    </submittedName>
</protein>
<dbReference type="Gene3D" id="1.10.8.60">
    <property type="match status" value="2"/>
</dbReference>